<keyword evidence="9" id="KW-1185">Reference proteome</keyword>
<evidence type="ECO:0000256" key="1">
    <source>
        <dbReference type="ARBA" id="ARBA00004496"/>
    </source>
</evidence>
<dbReference type="Proteomes" id="UP000623967">
    <property type="component" value="Unassembled WGS sequence"/>
</dbReference>
<dbReference type="PROSITE" id="PS50846">
    <property type="entry name" value="HMA_2"/>
    <property type="match status" value="1"/>
</dbReference>
<keyword evidence="4" id="KW-0479">Metal-binding</keyword>
<dbReference type="NCBIfam" id="TIGR00003">
    <property type="entry name" value="copper ion binding protein"/>
    <property type="match status" value="1"/>
</dbReference>
<evidence type="ECO:0000313" key="9">
    <source>
        <dbReference type="Proteomes" id="UP000623967"/>
    </source>
</evidence>
<dbReference type="CDD" id="cd00371">
    <property type="entry name" value="HMA"/>
    <property type="match status" value="1"/>
</dbReference>
<reference evidence="8 9" key="1">
    <citation type="submission" date="2021-01" db="EMBL/GenBank/DDBJ databases">
        <title>Genome public.</title>
        <authorList>
            <person name="Liu C."/>
            <person name="Sun Q."/>
        </authorList>
    </citation>
    <scope>NUCLEOTIDE SEQUENCE [LARGE SCALE GENOMIC DNA]</scope>
    <source>
        <strain evidence="8 9">YIM B02564</strain>
    </source>
</reference>
<dbReference type="InterPro" id="IPR006121">
    <property type="entry name" value="HMA_dom"/>
</dbReference>
<comment type="caution">
    <text evidence="8">The sequence shown here is derived from an EMBL/GenBank/DDBJ whole genome shotgun (WGS) entry which is preliminary data.</text>
</comment>
<comment type="subcellular location">
    <subcellularLocation>
        <location evidence="1">Cytoplasm</location>
    </subcellularLocation>
</comment>
<protein>
    <recommendedName>
        <fullName evidence="2">Copper chaperone CopZ</fullName>
    </recommendedName>
</protein>
<dbReference type="SUPFAM" id="SSF55008">
    <property type="entry name" value="HMA, heavy metal-associated domain"/>
    <property type="match status" value="1"/>
</dbReference>
<feature type="domain" description="HMA" evidence="7">
    <location>
        <begin position="2"/>
        <end position="68"/>
    </location>
</feature>
<dbReference type="Gene3D" id="3.30.70.100">
    <property type="match status" value="1"/>
</dbReference>
<evidence type="ECO:0000256" key="6">
    <source>
        <dbReference type="ARBA" id="ARBA00023186"/>
    </source>
</evidence>
<dbReference type="InterPro" id="IPR017969">
    <property type="entry name" value="Heavy-metal-associated_CS"/>
</dbReference>
<name>A0ABS1TH86_9BACI</name>
<dbReference type="NCBIfam" id="NF033795">
    <property type="entry name" value="chaper_CopZ_Bs"/>
    <property type="match status" value="1"/>
</dbReference>
<sequence>MEKKTLDVQGMSCGHCKAAVEGALKKLAGVSAAEAHLETGKVDVTFDEGKVTVAAMKEAIEEQGYDVIA</sequence>
<dbReference type="PANTHER" id="PTHR46594:SF4">
    <property type="entry name" value="P-TYPE CATION-TRANSPORTING ATPASE"/>
    <property type="match status" value="1"/>
</dbReference>
<accession>A0ABS1TH86</accession>
<evidence type="ECO:0000259" key="7">
    <source>
        <dbReference type="PROSITE" id="PS50846"/>
    </source>
</evidence>
<gene>
    <name evidence="8" type="primary">copZ</name>
    <name evidence="8" type="ORF">JK635_00235</name>
</gene>
<keyword evidence="3" id="KW-0963">Cytoplasm</keyword>
<organism evidence="8 9">
    <name type="scientific">Neobacillus paridis</name>
    <dbReference type="NCBI Taxonomy" id="2803862"/>
    <lineage>
        <taxon>Bacteria</taxon>
        <taxon>Bacillati</taxon>
        <taxon>Bacillota</taxon>
        <taxon>Bacilli</taxon>
        <taxon>Bacillales</taxon>
        <taxon>Bacillaceae</taxon>
        <taxon>Neobacillus</taxon>
    </lineage>
</organism>
<keyword evidence="6" id="KW-0143">Chaperone</keyword>
<evidence type="ECO:0000256" key="2">
    <source>
        <dbReference type="ARBA" id="ARBA00015313"/>
    </source>
</evidence>
<proteinExistence type="predicted"/>
<evidence type="ECO:0000256" key="5">
    <source>
        <dbReference type="ARBA" id="ARBA00023008"/>
    </source>
</evidence>
<dbReference type="PANTHER" id="PTHR46594">
    <property type="entry name" value="P-TYPE CATION-TRANSPORTING ATPASE"/>
    <property type="match status" value="1"/>
</dbReference>
<dbReference type="InterPro" id="IPR006122">
    <property type="entry name" value="HMA_Cu_ion-bd"/>
</dbReference>
<evidence type="ECO:0000313" key="8">
    <source>
        <dbReference type="EMBL" id="MBL4950671.1"/>
    </source>
</evidence>
<dbReference type="RefSeq" id="WP_202651263.1">
    <property type="nucleotide sequence ID" value="NZ_JAESWB010000005.1"/>
</dbReference>
<dbReference type="InterPro" id="IPR036163">
    <property type="entry name" value="HMA_dom_sf"/>
</dbReference>
<evidence type="ECO:0000256" key="4">
    <source>
        <dbReference type="ARBA" id="ARBA00022723"/>
    </source>
</evidence>
<dbReference type="EMBL" id="JAESWB010000005">
    <property type="protein sequence ID" value="MBL4950671.1"/>
    <property type="molecule type" value="Genomic_DNA"/>
</dbReference>
<dbReference type="PROSITE" id="PS01047">
    <property type="entry name" value="HMA_1"/>
    <property type="match status" value="1"/>
</dbReference>
<dbReference type="InterPro" id="IPR049740">
    <property type="entry name" value="CopZ"/>
</dbReference>
<keyword evidence="5" id="KW-0186">Copper</keyword>
<dbReference type="Pfam" id="PF00403">
    <property type="entry name" value="HMA"/>
    <property type="match status" value="1"/>
</dbReference>
<evidence type="ECO:0000256" key="3">
    <source>
        <dbReference type="ARBA" id="ARBA00022490"/>
    </source>
</evidence>